<dbReference type="EMBL" id="BARW01036130">
    <property type="protein sequence ID" value="GAJ24668.1"/>
    <property type="molecule type" value="Genomic_DNA"/>
</dbReference>
<organism evidence="1">
    <name type="scientific">marine sediment metagenome</name>
    <dbReference type="NCBI Taxonomy" id="412755"/>
    <lineage>
        <taxon>unclassified sequences</taxon>
        <taxon>metagenomes</taxon>
        <taxon>ecological metagenomes</taxon>
    </lineage>
</organism>
<gene>
    <name evidence="1" type="ORF">S12H4_56170</name>
</gene>
<reference evidence="1" key="1">
    <citation type="journal article" date="2014" name="Front. Microbiol.">
        <title>High frequency of phylogenetically diverse reductive dehalogenase-homologous genes in deep subseafloor sedimentary metagenomes.</title>
        <authorList>
            <person name="Kawai M."/>
            <person name="Futagami T."/>
            <person name="Toyoda A."/>
            <person name="Takaki Y."/>
            <person name="Nishi S."/>
            <person name="Hori S."/>
            <person name="Arai W."/>
            <person name="Tsubouchi T."/>
            <person name="Morono Y."/>
            <person name="Uchiyama I."/>
            <person name="Ito T."/>
            <person name="Fujiyama A."/>
            <person name="Inagaki F."/>
            <person name="Takami H."/>
        </authorList>
    </citation>
    <scope>NUCLEOTIDE SEQUENCE</scope>
    <source>
        <strain evidence="1">Expedition CK06-06</strain>
    </source>
</reference>
<evidence type="ECO:0000313" key="1">
    <source>
        <dbReference type="EMBL" id="GAJ24668.1"/>
    </source>
</evidence>
<comment type="caution">
    <text evidence="1">The sequence shown here is derived from an EMBL/GenBank/DDBJ whole genome shotgun (WGS) entry which is preliminary data.</text>
</comment>
<name>X1V4F4_9ZZZZ</name>
<protein>
    <submittedName>
        <fullName evidence="1">Uncharacterized protein</fullName>
    </submittedName>
</protein>
<dbReference type="AlphaFoldDB" id="X1V4F4"/>
<feature type="non-terminal residue" evidence="1">
    <location>
        <position position="1"/>
    </location>
</feature>
<sequence length="98" mass="11399">FAKKTPYSEFGAPAGQAGILIDGNPLATWYRGLAKDLIEIKIYEEKTNLYSILIEKALEKLYELLKNQNLLPDEPNIKVLWAEQLRKIKFEDWVEKNF</sequence>
<accession>X1V4F4</accession>
<proteinExistence type="predicted"/>